<evidence type="ECO:0000259" key="4">
    <source>
        <dbReference type="Pfam" id="PF00155"/>
    </source>
</evidence>
<evidence type="ECO:0000256" key="1">
    <source>
        <dbReference type="ARBA" id="ARBA00001933"/>
    </source>
</evidence>
<comment type="cofactor">
    <cofactor evidence="1">
        <name>pyridoxal 5'-phosphate</name>
        <dbReference type="ChEBI" id="CHEBI:597326"/>
    </cofactor>
</comment>
<keyword evidence="2 5" id="KW-0032">Aminotransferase</keyword>
<dbReference type="Proteomes" id="UP001262410">
    <property type="component" value="Unassembled WGS sequence"/>
</dbReference>
<dbReference type="InterPro" id="IPR004839">
    <property type="entry name" value="Aminotransferase_I/II_large"/>
</dbReference>
<reference evidence="5 6" key="1">
    <citation type="submission" date="2023-07" db="EMBL/GenBank/DDBJ databases">
        <title>Sorghum-associated microbial communities from plants grown in Nebraska, USA.</title>
        <authorList>
            <person name="Schachtman D."/>
        </authorList>
    </citation>
    <scope>NUCLEOTIDE SEQUENCE [LARGE SCALE GENOMIC DNA]</scope>
    <source>
        <strain evidence="5 6">584</strain>
    </source>
</reference>
<dbReference type="CDD" id="cd00609">
    <property type="entry name" value="AAT_like"/>
    <property type="match status" value="1"/>
</dbReference>
<dbReference type="PANTHER" id="PTHR42832:SF3">
    <property type="entry name" value="L-GLUTAMINE--4-(METHYLSULFANYL)-2-OXOBUTANOATE AMINOTRANSFERASE"/>
    <property type="match status" value="1"/>
</dbReference>
<dbReference type="InterPro" id="IPR050881">
    <property type="entry name" value="LL-DAP_aminotransferase"/>
</dbReference>
<evidence type="ECO:0000256" key="3">
    <source>
        <dbReference type="ARBA" id="ARBA00022679"/>
    </source>
</evidence>
<feature type="domain" description="Aminotransferase class I/classII large" evidence="4">
    <location>
        <begin position="39"/>
        <end position="397"/>
    </location>
</feature>
<dbReference type="EMBL" id="JAVDPW010000008">
    <property type="protein sequence ID" value="MDR6292234.1"/>
    <property type="molecule type" value="Genomic_DNA"/>
</dbReference>
<dbReference type="InterPro" id="IPR015424">
    <property type="entry name" value="PyrdxlP-dep_Trfase"/>
</dbReference>
<dbReference type="InterPro" id="IPR015422">
    <property type="entry name" value="PyrdxlP-dep_Trfase_small"/>
</dbReference>
<gene>
    <name evidence="5" type="ORF">E9232_004772</name>
</gene>
<name>A0ABU1JXD4_9PROT</name>
<proteinExistence type="predicted"/>
<accession>A0ABU1JXD4</accession>
<sequence>MRGVRLNEALERLADYPFARLASLLAGVTPPEGLAPLAMSVGEPQHQPPAFLAEVLAANTDSWNRYPGIAGTPAFRESCAAWLQRRFSLPAGLIDPTHILPLSGTREALFLAAQLAVDHRPGANQVPAVALPDPFYAPYEGAATMAGAEPVFLPAGPATGFLPDLDALEADAPLLARLKLLYLCNPTNPQGAVASRAYLDRAIGLARAHGFILAADECYAEIYDQTPPVGVLEVAAARDGGSLDNLLVFHSLSKRSNAAGLRSGFVAGDPALVAAFLRLRNHSAAGMPLPIQAASAALWADDAHVVANRALYRAKFDAAEAALGGRFGFRRPEGGFFLWLDVGDGEAAARRLWAEAAIRTLPGGYIAHSVRPEIGRRYLRIAVVHDSETVGRALTRLGEILSQGQPGAAA</sequence>
<comment type="caution">
    <text evidence="5">The sequence shown here is derived from an EMBL/GenBank/DDBJ whole genome shotgun (WGS) entry which is preliminary data.</text>
</comment>
<protein>
    <submittedName>
        <fullName evidence="5">Aspartate/methionine/tyrosine aminotransferase</fullName>
    </submittedName>
</protein>
<keyword evidence="6" id="KW-1185">Reference proteome</keyword>
<keyword evidence="3" id="KW-0808">Transferase</keyword>
<dbReference type="RefSeq" id="WP_309798160.1">
    <property type="nucleotide sequence ID" value="NZ_JAVDPW010000008.1"/>
</dbReference>
<evidence type="ECO:0000256" key="2">
    <source>
        <dbReference type="ARBA" id="ARBA00022576"/>
    </source>
</evidence>
<organism evidence="5 6">
    <name type="scientific">Inquilinus ginsengisoli</name>
    <dbReference type="NCBI Taxonomy" id="363840"/>
    <lineage>
        <taxon>Bacteria</taxon>
        <taxon>Pseudomonadati</taxon>
        <taxon>Pseudomonadota</taxon>
        <taxon>Alphaproteobacteria</taxon>
        <taxon>Rhodospirillales</taxon>
        <taxon>Rhodospirillaceae</taxon>
        <taxon>Inquilinus</taxon>
    </lineage>
</organism>
<dbReference type="Gene3D" id="3.90.1150.10">
    <property type="entry name" value="Aspartate Aminotransferase, domain 1"/>
    <property type="match status" value="1"/>
</dbReference>
<evidence type="ECO:0000313" key="5">
    <source>
        <dbReference type="EMBL" id="MDR6292234.1"/>
    </source>
</evidence>
<dbReference type="Pfam" id="PF00155">
    <property type="entry name" value="Aminotran_1_2"/>
    <property type="match status" value="1"/>
</dbReference>
<dbReference type="GO" id="GO:0008483">
    <property type="term" value="F:transaminase activity"/>
    <property type="evidence" value="ECO:0007669"/>
    <property type="project" value="UniProtKB-KW"/>
</dbReference>
<dbReference type="InterPro" id="IPR015421">
    <property type="entry name" value="PyrdxlP-dep_Trfase_major"/>
</dbReference>
<evidence type="ECO:0000313" key="6">
    <source>
        <dbReference type="Proteomes" id="UP001262410"/>
    </source>
</evidence>
<dbReference type="PANTHER" id="PTHR42832">
    <property type="entry name" value="AMINO ACID AMINOTRANSFERASE"/>
    <property type="match status" value="1"/>
</dbReference>
<dbReference type="Gene3D" id="3.40.640.10">
    <property type="entry name" value="Type I PLP-dependent aspartate aminotransferase-like (Major domain)"/>
    <property type="match status" value="1"/>
</dbReference>
<dbReference type="SUPFAM" id="SSF53383">
    <property type="entry name" value="PLP-dependent transferases"/>
    <property type="match status" value="1"/>
</dbReference>